<dbReference type="PANTHER" id="PTHR24410:SF23">
    <property type="entry name" value="BTB DOMAIN-CONTAINING PROTEIN-RELATED"/>
    <property type="match status" value="1"/>
</dbReference>
<sequence>MTESYIITLTNKEKEVGKYTVDPALFCQSSMKFKREFMTNPKSYKFESNYNPDIFAVYVDSCQQKRFTVTENTAYPLLKIAKDWETPELVKTVSEFIEKNCVHQPYILIHRSKGYHDMVYPIDAPLFAKASDKFREIYAEHPEQYTVEDETTPSVFLSLVLACQKRACHTSADEVYELLDLATEWGAPFLQKYCQRKIEEFRLQDVPDQDAIQVLLDQIKNKEDFSETVEHIIDYINYYIQQENFTDIPTQLIYYILTKAEQKGVDQDLLIPTVFKKLEKSPAAGVPLILRLNFDKLSEDEYLEIFGNEQIHQQNLNFYTGMSLSSIYENTRNYLDGFNARFVGETNRVLRDIDQDYYNIFLKSKKARETDFRKVRDTLNRQQAQIDDLNRTLNTQRDCLTEAAIRAKDAPSNEQLQRRAQYSINKSIKKCGKAITDYIDVSDAKAHDILNDLLEKYQKKLDDAVSKLGDMPEDKKEAMRHHKESLQAIGDRNKKISADLDDVKAVMAAKIVHDKLKGDQYMRRTENKLQILTEPGILGVKKEDLERSEQEIAKLEQQLQEIYPIPQGLHAF</sequence>
<keyword evidence="3" id="KW-1185">Reference proteome</keyword>
<organism evidence="2 3">
    <name type="scientific">Trichomonas vaginalis (strain ATCC PRA-98 / G3)</name>
    <dbReference type="NCBI Taxonomy" id="412133"/>
    <lineage>
        <taxon>Eukaryota</taxon>
        <taxon>Metamonada</taxon>
        <taxon>Parabasalia</taxon>
        <taxon>Trichomonadida</taxon>
        <taxon>Trichomonadidae</taxon>
        <taxon>Trichomonas</taxon>
    </lineage>
</organism>
<evidence type="ECO:0000313" key="3">
    <source>
        <dbReference type="Proteomes" id="UP000001542"/>
    </source>
</evidence>
<dbReference type="InterPro" id="IPR051481">
    <property type="entry name" value="BTB-POZ/Galectin-3-binding"/>
</dbReference>
<proteinExistence type="predicted"/>
<reference evidence="2" key="2">
    <citation type="journal article" date="2007" name="Science">
        <title>Draft genome sequence of the sexually transmitted pathogen Trichomonas vaginalis.</title>
        <authorList>
            <person name="Carlton J.M."/>
            <person name="Hirt R.P."/>
            <person name="Silva J.C."/>
            <person name="Delcher A.L."/>
            <person name="Schatz M."/>
            <person name="Zhao Q."/>
            <person name="Wortman J.R."/>
            <person name="Bidwell S.L."/>
            <person name="Alsmark U.C.M."/>
            <person name="Besteiro S."/>
            <person name="Sicheritz-Ponten T."/>
            <person name="Noel C.J."/>
            <person name="Dacks J.B."/>
            <person name="Foster P.G."/>
            <person name="Simillion C."/>
            <person name="Van de Peer Y."/>
            <person name="Miranda-Saavedra D."/>
            <person name="Barton G.J."/>
            <person name="Westrop G.D."/>
            <person name="Mueller S."/>
            <person name="Dessi D."/>
            <person name="Fiori P.L."/>
            <person name="Ren Q."/>
            <person name="Paulsen I."/>
            <person name="Zhang H."/>
            <person name="Bastida-Corcuera F.D."/>
            <person name="Simoes-Barbosa A."/>
            <person name="Brown M.T."/>
            <person name="Hayes R.D."/>
            <person name="Mukherjee M."/>
            <person name="Okumura C.Y."/>
            <person name="Schneider R."/>
            <person name="Smith A.J."/>
            <person name="Vanacova S."/>
            <person name="Villalvazo M."/>
            <person name="Haas B.J."/>
            <person name="Pertea M."/>
            <person name="Feldblyum T.V."/>
            <person name="Utterback T.R."/>
            <person name="Shu C.L."/>
            <person name="Osoegawa K."/>
            <person name="de Jong P.J."/>
            <person name="Hrdy I."/>
            <person name="Horvathova L."/>
            <person name="Zubacova Z."/>
            <person name="Dolezal P."/>
            <person name="Malik S.B."/>
            <person name="Logsdon J.M. Jr."/>
            <person name="Henze K."/>
            <person name="Gupta A."/>
            <person name="Wang C.C."/>
            <person name="Dunne R.L."/>
            <person name="Upcroft J.A."/>
            <person name="Upcroft P."/>
            <person name="White O."/>
            <person name="Salzberg S.L."/>
            <person name="Tang P."/>
            <person name="Chiu C.-H."/>
            <person name="Lee Y.-S."/>
            <person name="Embley T.M."/>
            <person name="Coombs G.H."/>
            <person name="Mottram J.C."/>
            <person name="Tachezy J."/>
            <person name="Fraser-Liggett C.M."/>
            <person name="Johnson P.J."/>
        </authorList>
    </citation>
    <scope>NUCLEOTIDE SEQUENCE [LARGE SCALE GENOMIC DNA]</scope>
    <source>
        <strain evidence="2">G3</strain>
    </source>
</reference>
<dbReference type="InParanoid" id="A2F4C2"/>
<dbReference type="RefSeq" id="XP_001313171.1">
    <property type="nucleotide sequence ID" value="XM_001313170.1"/>
</dbReference>
<dbReference type="KEGG" id="tva:4758061"/>
<dbReference type="VEuPathDB" id="TrichDB:TVAG_449780"/>
<evidence type="ECO:0000313" key="2">
    <source>
        <dbReference type="EMBL" id="EAY00242.1"/>
    </source>
</evidence>
<reference evidence="2" key="1">
    <citation type="submission" date="2006-10" db="EMBL/GenBank/DDBJ databases">
        <authorList>
            <person name="Amadeo P."/>
            <person name="Zhao Q."/>
            <person name="Wortman J."/>
            <person name="Fraser-Liggett C."/>
            <person name="Carlton J."/>
        </authorList>
    </citation>
    <scope>NUCLEOTIDE SEQUENCE</scope>
    <source>
        <strain evidence="2">G3</strain>
    </source>
</reference>
<dbReference type="Proteomes" id="UP000001542">
    <property type="component" value="Unassembled WGS sequence"/>
</dbReference>
<dbReference type="SMR" id="A2F4C2"/>
<evidence type="ECO:0000256" key="1">
    <source>
        <dbReference type="SAM" id="Coils"/>
    </source>
</evidence>
<accession>A2F4C2</accession>
<dbReference type="EMBL" id="DS113608">
    <property type="protein sequence ID" value="EAY00242.1"/>
    <property type="molecule type" value="Genomic_DNA"/>
</dbReference>
<feature type="coiled-coil region" evidence="1">
    <location>
        <begin position="372"/>
        <end position="399"/>
    </location>
</feature>
<dbReference type="PANTHER" id="PTHR24410">
    <property type="entry name" value="HL07962P-RELATED"/>
    <property type="match status" value="1"/>
</dbReference>
<gene>
    <name evidence="2" type="ORF">TVAG_449780</name>
</gene>
<keyword evidence="1" id="KW-0175">Coiled coil</keyword>
<name>A2F4C2_TRIV3</name>
<dbReference type="VEuPathDB" id="TrichDB:TVAGG3_0431750"/>
<dbReference type="AlphaFoldDB" id="A2F4C2"/>
<protein>
    <submittedName>
        <fullName evidence="2">Uncharacterized protein</fullName>
    </submittedName>
</protein>